<evidence type="ECO:0000313" key="1">
    <source>
        <dbReference type="EMBL" id="GAA3809925.1"/>
    </source>
</evidence>
<comment type="caution">
    <text evidence="1">The sequence shown here is derived from an EMBL/GenBank/DDBJ whole genome shotgun (WGS) entry which is preliminary data.</text>
</comment>
<keyword evidence="2" id="KW-1185">Reference proteome</keyword>
<protein>
    <recommendedName>
        <fullName evidence="3">DUF3375 domain-containing protein</fullName>
    </recommendedName>
</protein>
<name>A0ABP7I6S1_9ACTN</name>
<evidence type="ECO:0000313" key="2">
    <source>
        <dbReference type="Proteomes" id="UP001500888"/>
    </source>
</evidence>
<organism evidence="1 2">
    <name type="scientific">Sphaerisporangium flaviroseum</name>
    <dbReference type="NCBI Taxonomy" id="509199"/>
    <lineage>
        <taxon>Bacteria</taxon>
        <taxon>Bacillati</taxon>
        <taxon>Actinomycetota</taxon>
        <taxon>Actinomycetes</taxon>
        <taxon>Streptosporangiales</taxon>
        <taxon>Streptosporangiaceae</taxon>
        <taxon>Sphaerisporangium</taxon>
    </lineage>
</organism>
<dbReference type="Proteomes" id="UP001500888">
    <property type="component" value="Unassembled WGS sequence"/>
</dbReference>
<gene>
    <name evidence="1" type="ORF">GCM10022226_32900</name>
</gene>
<reference evidence="2" key="1">
    <citation type="journal article" date="2019" name="Int. J. Syst. Evol. Microbiol.">
        <title>The Global Catalogue of Microorganisms (GCM) 10K type strain sequencing project: providing services to taxonomists for standard genome sequencing and annotation.</title>
        <authorList>
            <consortium name="The Broad Institute Genomics Platform"/>
            <consortium name="The Broad Institute Genome Sequencing Center for Infectious Disease"/>
            <person name="Wu L."/>
            <person name="Ma J."/>
        </authorList>
    </citation>
    <scope>NUCLEOTIDE SEQUENCE [LARGE SCALE GENOMIC DNA]</scope>
    <source>
        <strain evidence="2">JCM 16908</strain>
    </source>
</reference>
<dbReference type="EMBL" id="BAAAZR010000007">
    <property type="protein sequence ID" value="GAA3809925.1"/>
    <property type="molecule type" value="Genomic_DNA"/>
</dbReference>
<sequence>MWREDNHMSEGGVRGRDTLGLATRVKALAVADPVLDLERRKSLLTSRDWSGYQMEELALTAIDTVTLKMDFEDGARHEDVVAAVARVAGLQTPDRDGGEHADVARWVLDSLVNVGTVDRDFSHIYGLAIDGTYVSHRFSFKLLREVAGHDGRPRLRASNEAIAVLVGAVDIDIASEQVAADAKLEALVRRGRLADAYRAAEMALRRTVQYAEYIRTRLEGMRRDVRLVDWVRDVQRMQTEALEHIEERINAESTIKDNLVQIMDNSTEDATLAQAAELIAILEECLRRHAALQANLQEVGERFRAEQERQTFVPPPSRSYVHLEHQLLEPALELPIRWALPVLDRFATVAAPPRRPAIVYLPDLITGLMTLPTEHDGEDGLIIEPEFGDAEDISVFSDEQYTAVESLLARADADGVRLSELLKAARRPDVAKAGRQELDHLLALHVLGLFGAPRYDPEHRMMLAALADDSELDDEVFAGNDLLVIRGPASAAPPIEDRLNGAV</sequence>
<proteinExistence type="predicted"/>
<accession>A0ABP7I6S1</accession>
<evidence type="ECO:0008006" key="3">
    <source>
        <dbReference type="Google" id="ProtNLM"/>
    </source>
</evidence>